<evidence type="ECO:0000256" key="4">
    <source>
        <dbReference type="HAMAP-Rule" id="MF_00171"/>
    </source>
</evidence>
<dbReference type="InterPro" id="IPR020094">
    <property type="entry name" value="TruA/RsuA/RluB/E/F_N"/>
</dbReference>
<evidence type="ECO:0000313" key="10">
    <source>
        <dbReference type="Proteomes" id="UP000321058"/>
    </source>
</evidence>
<feature type="domain" description="Pseudouridine synthase I TruA alpha/beta" evidence="8">
    <location>
        <begin position="144"/>
        <end position="246"/>
    </location>
</feature>
<comment type="function">
    <text evidence="4">Formation of pseudouridine at positions 38, 39 and 40 in the anticodon stem and loop of transfer RNAs.</text>
</comment>
<gene>
    <name evidence="4 9" type="primary">truA</name>
    <name evidence="9" type="ORF">RSO01_70160</name>
</gene>
<dbReference type="SUPFAM" id="SSF55120">
    <property type="entry name" value="Pseudouridine synthase"/>
    <property type="match status" value="1"/>
</dbReference>
<dbReference type="OrthoDB" id="9811823at2"/>
<dbReference type="EC" id="5.4.99.12" evidence="4"/>
<feature type="active site" description="Nucleophile" evidence="4 5">
    <location>
        <position position="52"/>
    </location>
</feature>
<dbReference type="CDD" id="cd02570">
    <property type="entry name" value="PseudoU_synth_EcTruA"/>
    <property type="match status" value="1"/>
</dbReference>
<dbReference type="PANTHER" id="PTHR11142:SF0">
    <property type="entry name" value="TRNA PSEUDOURIDINE SYNTHASE-LIKE 1"/>
    <property type="match status" value="1"/>
</dbReference>
<dbReference type="Pfam" id="PF01416">
    <property type="entry name" value="PseudoU_synth_1"/>
    <property type="match status" value="2"/>
</dbReference>
<evidence type="ECO:0000256" key="1">
    <source>
        <dbReference type="ARBA" id="ARBA00009375"/>
    </source>
</evidence>
<protein>
    <recommendedName>
        <fullName evidence="4">tRNA pseudouridine synthase A</fullName>
        <ecNumber evidence="4">5.4.99.12</ecNumber>
    </recommendedName>
    <alternativeName>
        <fullName evidence="4">tRNA pseudouridine(38-40) synthase</fullName>
    </alternativeName>
    <alternativeName>
        <fullName evidence="4">tRNA pseudouridylate synthase I</fullName>
    </alternativeName>
    <alternativeName>
        <fullName evidence="4">tRNA-uridine isomerase I</fullName>
    </alternativeName>
</protein>
<comment type="caution">
    <text evidence="9">The sequence shown here is derived from an EMBL/GenBank/DDBJ whole genome shotgun (WGS) entry which is preliminary data.</text>
</comment>
<dbReference type="PIRSF" id="PIRSF001430">
    <property type="entry name" value="tRNA_psdUrid_synth"/>
    <property type="match status" value="1"/>
</dbReference>
<dbReference type="InterPro" id="IPR020103">
    <property type="entry name" value="PsdUridine_synth_cat_dom_sf"/>
</dbReference>
<keyword evidence="2 4" id="KW-0819">tRNA processing</keyword>
<reference evidence="9 10" key="1">
    <citation type="submission" date="2019-07" db="EMBL/GenBank/DDBJ databases">
        <title>Whole genome shotgun sequence of Reyranella soli NBRC 108950.</title>
        <authorList>
            <person name="Hosoyama A."/>
            <person name="Uohara A."/>
            <person name="Ohji S."/>
            <person name="Ichikawa N."/>
        </authorList>
    </citation>
    <scope>NUCLEOTIDE SEQUENCE [LARGE SCALE GENOMIC DNA]</scope>
    <source>
        <strain evidence="9 10">NBRC 108950</strain>
    </source>
</reference>
<comment type="subunit">
    <text evidence="4">Homodimer.</text>
</comment>
<dbReference type="PANTHER" id="PTHR11142">
    <property type="entry name" value="PSEUDOURIDYLATE SYNTHASE"/>
    <property type="match status" value="1"/>
</dbReference>
<comment type="catalytic activity">
    <reaction evidence="4 7">
        <text>uridine(38/39/40) in tRNA = pseudouridine(38/39/40) in tRNA</text>
        <dbReference type="Rhea" id="RHEA:22376"/>
        <dbReference type="Rhea" id="RHEA-COMP:10085"/>
        <dbReference type="Rhea" id="RHEA-COMP:10087"/>
        <dbReference type="ChEBI" id="CHEBI:65314"/>
        <dbReference type="ChEBI" id="CHEBI:65315"/>
        <dbReference type="EC" id="5.4.99.12"/>
    </reaction>
</comment>
<organism evidence="9 10">
    <name type="scientific">Reyranella soli</name>
    <dbReference type="NCBI Taxonomy" id="1230389"/>
    <lineage>
        <taxon>Bacteria</taxon>
        <taxon>Pseudomonadati</taxon>
        <taxon>Pseudomonadota</taxon>
        <taxon>Alphaproteobacteria</taxon>
        <taxon>Hyphomicrobiales</taxon>
        <taxon>Reyranellaceae</taxon>
        <taxon>Reyranella</taxon>
    </lineage>
</organism>
<dbReference type="NCBIfam" id="TIGR00071">
    <property type="entry name" value="hisT_truA"/>
    <property type="match status" value="1"/>
</dbReference>
<dbReference type="GO" id="GO:0031119">
    <property type="term" value="P:tRNA pseudouridine synthesis"/>
    <property type="evidence" value="ECO:0007669"/>
    <property type="project" value="UniProtKB-UniRule"/>
</dbReference>
<dbReference type="GO" id="GO:0160147">
    <property type="term" value="F:tRNA pseudouridine(38-40) synthase activity"/>
    <property type="evidence" value="ECO:0007669"/>
    <property type="project" value="UniProtKB-EC"/>
</dbReference>
<proteinExistence type="inferred from homology"/>
<dbReference type="Gene3D" id="3.30.70.660">
    <property type="entry name" value="Pseudouridine synthase I, catalytic domain, C-terminal subdomain"/>
    <property type="match status" value="1"/>
</dbReference>
<dbReference type="RefSeq" id="WP_147155229.1">
    <property type="nucleotide sequence ID" value="NZ_BKAJ01000142.1"/>
</dbReference>
<feature type="binding site" evidence="4 6">
    <location>
        <position position="111"/>
    </location>
    <ligand>
        <name>substrate</name>
    </ligand>
</feature>
<dbReference type="EMBL" id="BKAJ01000142">
    <property type="protein sequence ID" value="GEP59850.1"/>
    <property type="molecule type" value="Genomic_DNA"/>
</dbReference>
<evidence type="ECO:0000256" key="5">
    <source>
        <dbReference type="PIRSR" id="PIRSR001430-1"/>
    </source>
</evidence>
<dbReference type="AlphaFoldDB" id="A0A512NLM3"/>
<comment type="caution">
    <text evidence="4">Lacks conserved residue(s) required for the propagation of feature annotation.</text>
</comment>
<name>A0A512NLM3_9HYPH</name>
<evidence type="ECO:0000256" key="2">
    <source>
        <dbReference type="ARBA" id="ARBA00022694"/>
    </source>
</evidence>
<evidence type="ECO:0000256" key="6">
    <source>
        <dbReference type="PIRSR" id="PIRSR001430-2"/>
    </source>
</evidence>
<feature type="domain" description="Pseudouridine synthase I TruA alpha/beta" evidence="8">
    <location>
        <begin position="8"/>
        <end position="104"/>
    </location>
</feature>
<evidence type="ECO:0000256" key="7">
    <source>
        <dbReference type="RuleBase" id="RU003792"/>
    </source>
</evidence>
<keyword evidence="3 4" id="KW-0413">Isomerase</keyword>
<dbReference type="InterPro" id="IPR020097">
    <property type="entry name" value="PsdUridine_synth_TruA_a/b_dom"/>
</dbReference>
<dbReference type="HAMAP" id="MF_00171">
    <property type="entry name" value="TruA"/>
    <property type="match status" value="1"/>
</dbReference>
<dbReference type="GO" id="GO:0003723">
    <property type="term" value="F:RNA binding"/>
    <property type="evidence" value="ECO:0007669"/>
    <property type="project" value="InterPro"/>
</dbReference>
<dbReference type="Gene3D" id="3.30.70.580">
    <property type="entry name" value="Pseudouridine synthase I, catalytic domain, N-terminal subdomain"/>
    <property type="match status" value="1"/>
</dbReference>
<dbReference type="Proteomes" id="UP000321058">
    <property type="component" value="Unassembled WGS sequence"/>
</dbReference>
<evidence type="ECO:0000313" key="9">
    <source>
        <dbReference type="EMBL" id="GEP59850.1"/>
    </source>
</evidence>
<evidence type="ECO:0000256" key="3">
    <source>
        <dbReference type="ARBA" id="ARBA00023235"/>
    </source>
</evidence>
<keyword evidence="10" id="KW-1185">Reference proteome</keyword>
<evidence type="ECO:0000259" key="8">
    <source>
        <dbReference type="Pfam" id="PF01416"/>
    </source>
</evidence>
<dbReference type="InterPro" id="IPR001406">
    <property type="entry name" value="PsdUridine_synth_TruA"/>
</dbReference>
<dbReference type="FunFam" id="3.30.70.580:FF:000001">
    <property type="entry name" value="tRNA pseudouridine synthase A"/>
    <property type="match status" value="1"/>
</dbReference>
<dbReference type="InterPro" id="IPR020095">
    <property type="entry name" value="PsdUridine_synth_TruA_C"/>
</dbReference>
<accession>A0A512NLM3</accession>
<comment type="similarity">
    <text evidence="1 4 7">Belongs to the tRNA pseudouridine synthase TruA family.</text>
</comment>
<sequence>MPRYKLTIEYDGAPFVGWQRQDNGPSIQGALEDAVFAFCGEHVAVHGAGRTDTGVHALGQVAHLDLAAEKPVDTVQAAVNFHLKPNPIVVTEAAIAPADFHARFSATARRYRYLILNRRAPPALDRGRVWHVPVPLDAATMAEAARLLIGRHDFNSFRSAACQAASPLKTLDQLDVARDGDLIRIDVGARSFLHNQVRILVGTLQLVGRGQWSKQDVADALAARDRTRAGPTAPPQGLCLMAVRYDLAAAKHADIAVDDDQQEE</sequence>